<feature type="domain" description="Endonuclease/exonuclease/phosphatase" evidence="2">
    <location>
        <begin position="26"/>
        <end position="210"/>
    </location>
</feature>
<sequence length="498" mass="57980">MKILVWNSRGSAWRGFILQTLFYISTLCLDVLCILDSRASRDQADRLVQRLGFNCSFCIPSVGQCGGIILMWNPTIFNISILNYHERYINCELQDITTNKSWTTTFIYAYPQKAKQSNLWREIVSLKPTNNHPWLMLGDFNSICSLNEKVGGSLETSQAMRNFNKFIDDCEVVSLAATGVPFTWCNGHHDNTIIYERLDRALANPDWMRLLPHFELQNLPIVRSDHGPIFLKCNQIFRRIPKNFKFEAMWLAHKDFDQVVSQVWNCSYVGNAAQQIQTCCNTFKHQLKNWNRSVFGDLFHKLRITQENLVLIQEQLAQNPYDPFLLDQDFKLNTELKILLEQEEVFYAQKARASWLQLGDKNTKYFHTQALIRRKRNQILRVRDLNGLWVEGDILPEAFVQAFKLRFTAEQPPNHHLMMDFLRVIEPCVTSLDNENLLAPVSNLELECALKSIGPLKAPGLDSLQAIFYQKCWDKTKHLIKCLIPYLLTFLFFAWNLL</sequence>
<evidence type="ECO:0000259" key="2">
    <source>
        <dbReference type="Pfam" id="PF03372"/>
    </source>
</evidence>
<dbReference type="InterPro" id="IPR036691">
    <property type="entry name" value="Endo/exonu/phosph_ase_sf"/>
</dbReference>
<accession>A0A5E4GFP3</accession>
<keyword evidence="1" id="KW-1133">Transmembrane helix</keyword>
<organism evidence="3 4">
    <name type="scientific">Prunus dulcis</name>
    <name type="common">Almond</name>
    <name type="synonym">Amygdalus dulcis</name>
    <dbReference type="NCBI Taxonomy" id="3755"/>
    <lineage>
        <taxon>Eukaryota</taxon>
        <taxon>Viridiplantae</taxon>
        <taxon>Streptophyta</taxon>
        <taxon>Embryophyta</taxon>
        <taxon>Tracheophyta</taxon>
        <taxon>Spermatophyta</taxon>
        <taxon>Magnoliopsida</taxon>
        <taxon>eudicotyledons</taxon>
        <taxon>Gunneridae</taxon>
        <taxon>Pentapetalae</taxon>
        <taxon>rosids</taxon>
        <taxon>fabids</taxon>
        <taxon>Rosales</taxon>
        <taxon>Rosaceae</taxon>
        <taxon>Amygdaloideae</taxon>
        <taxon>Amygdaleae</taxon>
        <taxon>Prunus</taxon>
    </lineage>
</organism>
<dbReference type="AlphaFoldDB" id="A0A5E4GFP3"/>
<evidence type="ECO:0000313" key="4">
    <source>
        <dbReference type="Proteomes" id="UP000327085"/>
    </source>
</evidence>
<reference evidence="4" key="1">
    <citation type="journal article" date="2020" name="Plant J.">
        <title>Transposons played a major role in the diversification between the closely related almond and peach genomes: results from the almond genome sequence.</title>
        <authorList>
            <person name="Alioto T."/>
            <person name="Alexiou K.G."/>
            <person name="Bardil A."/>
            <person name="Barteri F."/>
            <person name="Castanera R."/>
            <person name="Cruz F."/>
            <person name="Dhingra A."/>
            <person name="Duval H."/>
            <person name="Fernandez I Marti A."/>
            <person name="Frias L."/>
            <person name="Galan B."/>
            <person name="Garcia J.L."/>
            <person name="Howad W."/>
            <person name="Gomez-Garrido J."/>
            <person name="Gut M."/>
            <person name="Julca I."/>
            <person name="Morata J."/>
            <person name="Puigdomenech P."/>
            <person name="Ribeca P."/>
            <person name="Rubio Cabetas M.J."/>
            <person name="Vlasova A."/>
            <person name="Wirthensohn M."/>
            <person name="Garcia-Mas J."/>
            <person name="Gabaldon T."/>
            <person name="Casacuberta J.M."/>
            <person name="Arus P."/>
        </authorList>
    </citation>
    <scope>NUCLEOTIDE SEQUENCE [LARGE SCALE GENOMIC DNA]</scope>
    <source>
        <strain evidence="4">cv. Texas</strain>
    </source>
</reference>
<evidence type="ECO:0000256" key="1">
    <source>
        <dbReference type="SAM" id="Phobius"/>
    </source>
</evidence>
<protein>
    <submittedName>
        <fullName evidence="3">PREDICTED: reverse mRNAase</fullName>
    </submittedName>
</protein>
<dbReference type="Gramene" id="VVA38679">
    <property type="protein sequence ID" value="VVA38679"/>
    <property type="gene ID" value="Prudul26B002663"/>
</dbReference>
<keyword evidence="1" id="KW-0472">Membrane</keyword>
<dbReference type="InterPro" id="IPR005135">
    <property type="entry name" value="Endo/exonuclease/phosphatase"/>
</dbReference>
<name>A0A5E4GFP3_PRUDU</name>
<dbReference type="OMA" id="NDDWITH"/>
<proteinExistence type="predicted"/>
<dbReference type="SUPFAM" id="SSF56219">
    <property type="entry name" value="DNase I-like"/>
    <property type="match status" value="1"/>
</dbReference>
<dbReference type="PANTHER" id="PTHR33710">
    <property type="entry name" value="BNAC02G09200D PROTEIN"/>
    <property type="match status" value="1"/>
</dbReference>
<dbReference type="InParanoid" id="A0A5E4GFP3"/>
<dbReference type="Gene3D" id="3.60.10.10">
    <property type="entry name" value="Endonuclease/exonuclease/phosphatase"/>
    <property type="match status" value="1"/>
</dbReference>
<dbReference type="EMBL" id="CABIKO010000674">
    <property type="protein sequence ID" value="VVA38679.1"/>
    <property type="molecule type" value="Genomic_DNA"/>
</dbReference>
<dbReference type="Proteomes" id="UP000327085">
    <property type="component" value="Chromosome 4"/>
</dbReference>
<keyword evidence="1" id="KW-0812">Transmembrane</keyword>
<feature type="transmembrane region" description="Helical" evidence="1">
    <location>
        <begin position="12"/>
        <end position="35"/>
    </location>
</feature>
<dbReference type="GO" id="GO:0003824">
    <property type="term" value="F:catalytic activity"/>
    <property type="evidence" value="ECO:0007669"/>
    <property type="project" value="InterPro"/>
</dbReference>
<dbReference type="Pfam" id="PF03372">
    <property type="entry name" value="Exo_endo_phos"/>
    <property type="match status" value="1"/>
</dbReference>
<evidence type="ECO:0000313" key="3">
    <source>
        <dbReference type="EMBL" id="VVA38679.1"/>
    </source>
</evidence>
<dbReference type="PANTHER" id="PTHR33710:SF71">
    <property type="entry name" value="ENDONUCLEASE_EXONUCLEASE_PHOSPHATASE DOMAIN-CONTAINING PROTEIN"/>
    <property type="match status" value="1"/>
</dbReference>
<gene>
    <name evidence="3" type="ORF">ALMOND_2B002663</name>
</gene>